<evidence type="ECO:0000256" key="7">
    <source>
        <dbReference type="HAMAP-Rule" id="MF_01023"/>
    </source>
</evidence>
<sequence>MKEQIKAIENYIPEEPLAQVKKRLGLKKLIRLSANENPFGTSSKVKEAILNWNFAESNRYPDGDASQLRQVIAAKLKVPSNHLVFGVGLDEIIMLLSHVFLENGDEIILTKPTFSEYALHAQIEGAKVVEVPCNAKSGGHDFAGMLTKITSKTKLIWLCNPNNPTGVYERPSVIENFIAHVPKDILVIIDEAYIHYVTDVDSPSFLPLLSKYPNTILMRTFSKVYGLANYRVGYAVMSAKLAAYMQSVRLPYNLSALSQIAALAALKDQKFVKKSVNKTQKERKAWETFFESQGIKYFHSQANFIFFKYPGANKLADFLLKNGYQIRRGFSDEWLRLTIGTTADGGKLRTLFLTQIKK</sequence>
<evidence type="ECO:0000256" key="6">
    <source>
        <dbReference type="ARBA" id="ARBA00023102"/>
    </source>
</evidence>
<evidence type="ECO:0000256" key="5">
    <source>
        <dbReference type="ARBA" id="ARBA00022898"/>
    </source>
</evidence>
<dbReference type="GO" id="GO:0004400">
    <property type="term" value="F:histidinol-phosphate transaminase activity"/>
    <property type="evidence" value="ECO:0007669"/>
    <property type="project" value="UniProtKB-UniRule"/>
</dbReference>
<dbReference type="Proteomes" id="UP000051686">
    <property type="component" value="Unassembled WGS sequence"/>
</dbReference>
<dbReference type="AlphaFoldDB" id="A0A0R1MFW8"/>
<gene>
    <name evidence="7" type="primary">hisC</name>
    <name evidence="9" type="ORF">FD46_GL000129</name>
</gene>
<keyword evidence="10" id="KW-1185">Reference proteome</keyword>
<comment type="pathway">
    <text evidence="7">Amino-acid biosynthesis; L-histidine biosynthesis; L-histidine from 5-phospho-alpha-D-ribose 1-diphosphate: step 7/9.</text>
</comment>
<dbReference type="UniPathway" id="UPA00031">
    <property type="reaction ID" value="UER00012"/>
</dbReference>
<dbReference type="EMBL" id="AZEH01000042">
    <property type="protein sequence ID" value="KRL03962.1"/>
    <property type="molecule type" value="Genomic_DNA"/>
</dbReference>
<feature type="modified residue" description="N6-(pyridoxal phosphate)lysine" evidence="7">
    <location>
        <position position="223"/>
    </location>
</feature>
<reference evidence="9 10" key="1">
    <citation type="journal article" date="2015" name="Genome Announc.">
        <title>Expanding the biotechnology potential of lactobacilli through comparative genomics of 213 strains and associated genera.</title>
        <authorList>
            <person name="Sun Z."/>
            <person name="Harris H.M."/>
            <person name="McCann A."/>
            <person name="Guo C."/>
            <person name="Argimon S."/>
            <person name="Zhang W."/>
            <person name="Yang X."/>
            <person name="Jeffery I.B."/>
            <person name="Cooney J.C."/>
            <person name="Kagawa T.F."/>
            <person name="Liu W."/>
            <person name="Song Y."/>
            <person name="Salvetti E."/>
            <person name="Wrobel A."/>
            <person name="Rasinkangas P."/>
            <person name="Parkhill J."/>
            <person name="Rea M.C."/>
            <person name="O'Sullivan O."/>
            <person name="Ritari J."/>
            <person name="Douillard F.P."/>
            <person name="Paul Ross R."/>
            <person name="Yang R."/>
            <person name="Briner A.E."/>
            <person name="Felis G.E."/>
            <person name="de Vos W.M."/>
            <person name="Barrangou R."/>
            <person name="Klaenhammer T.R."/>
            <person name="Caufield P.W."/>
            <person name="Cui Y."/>
            <person name="Zhang H."/>
            <person name="O'Toole P.W."/>
        </authorList>
    </citation>
    <scope>NUCLEOTIDE SEQUENCE [LARGE SCALE GENOMIC DNA]</scope>
    <source>
        <strain evidence="9 10">DSM 19972</strain>
    </source>
</reference>
<comment type="cofactor">
    <cofactor evidence="1 7">
        <name>pyridoxal 5'-phosphate</name>
        <dbReference type="ChEBI" id="CHEBI:597326"/>
    </cofactor>
</comment>
<dbReference type="PANTHER" id="PTHR43643">
    <property type="entry name" value="HISTIDINOL-PHOSPHATE AMINOTRANSFERASE 2"/>
    <property type="match status" value="1"/>
</dbReference>
<feature type="domain" description="Aminotransferase class I/classII large" evidence="8">
    <location>
        <begin position="28"/>
        <end position="343"/>
    </location>
</feature>
<dbReference type="EC" id="2.6.1.9" evidence="7"/>
<organism evidence="9 10">
    <name type="scientific">Liquorilactobacillus oeni DSM 19972</name>
    <dbReference type="NCBI Taxonomy" id="1423777"/>
    <lineage>
        <taxon>Bacteria</taxon>
        <taxon>Bacillati</taxon>
        <taxon>Bacillota</taxon>
        <taxon>Bacilli</taxon>
        <taxon>Lactobacillales</taxon>
        <taxon>Lactobacillaceae</taxon>
        <taxon>Liquorilactobacillus</taxon>
    </lineage>
</organism>
<evidence type="ECO:0000256" key="4">
    <source>
        <dbReference type="ARBA" id="ARBA00022679"/>
    </source>
</evidence>
<dbReference type="SUPFAM" id="SSF53383">
    <property type="entry name" value="PLP-dependent transferases"/>
    <property type="match status" value="1"/>
</dbReference>
<evidence type="ECO:0000259" key="8">
    <source>
        <dbReference type="Pfam" id="PF00155"/>
    </source>
</evidence>
<evidence type="ECO:0000313" key="9">
    <source>
        <dbReference type="EMBL" id="KRL03962.1"/>
    </source>
</evidence>
<dbReference type="GO" id="GO:0030170">
    <property type="term" value="F:pyridoxal phosphate binding"/>
    <property type="evidence" value="ECO:0007669"/>
    <property type="project" value="InterPro"/>
</dbReference>
<dbReference type="CDD" id="cd00609">
    <property type="entry name" value="AAT_like"/>
    <property type="match status" value="1"/>
</dbReference>
<comment type="catalytic activity">
    <reaction evidence="7">
        <text>L-histidinol phosphate + 2-oxoglutarate = 3-(imidazol-4-yl)-2-oxopropyl phosphate + L-glutamate</text>
        <dbReference type="Rhea" id="RHEA:23744"/>
        <dbReference type="ChEBI" id="CHEBI:16810"/>
        <dbReference type="ChEBI" id="CHEBI:29985"/>
        <dbReference type="ChEBI" id="CHEBI:57766"/>
        <dbReference type="ChEBI" id="CHEBI:57980"/>
        <dbReference type="EC" id="2.6.1.9"/>
    </reaction>
</comment>
<dbReference type="PANTHER" id="PTHR43643:SF3">
    <property type="entry name" value="HISTIDINOL-PHOSPHATE AMINOTRANSFERASE"/>
    <property type="match status" value="1"/>
</dbReference>
<dbReference type="InterPro" id="IPR050106">
    <property type="entry name" value="HistidinolP_aminotransfase"/>
</dbReference>
<comment type="subunit">
    <text evidence="2 7">Homodimer.</text>
</comment>
<protein>
    <recommendedName>
        <fullName evidence="7">Histidinol-phosphate aminotransferase</fullName>
        <ecNumber evidence="7">2.6.1.9</ecNumber>
    </recommendedName>
    <alternativeName>
        <fullName evidence="7">Imidazole acetol-phosphate transaminase</fullName>
    </alternativeName>
</protein>
<comment type="caution">
    <text evidence="9">The sequence shown here is derived from an EMBL/GenBank/DDBJ whole genome shotgun (WGS) entry which is preliminary data.</text>
</comment>
<keyword evidence="7" id="KW-0028">Amino-acid biosynthesis</keyword>
<dbReference type="PATRIC" id="fig|1423777.3.peg.134"/>
<dbReference type="OrthoDB" id="9813612at2"/>
<evidence type="ECO:0000256" key="2">
    <source>
        <dbReference type="ARBA" id="ARBA00011738"/>
    </source>
</evidence>
<evidence type="ECO:0000313" key="10">
    <source>
        <dbReference type="Proteomes" id="UP000051686"/>
    </source>
</evidence>
<dbReference type="RefSeq" id="WP_057896998.1">
    <property type="nucleotide sequence ID" value="NZ_AZEH01000042.1"/>
</dbReference>
<evidence type="ECO:0000256" key="3">
    <source>
        <dbReference type="ARBA" id="ARBA00022576"/>
    </source>
</evidence>
<dbReference type="Gene3D" id="3.40.640.10">
    <property type="entry name" value="Type I PLP-dependent aspartate aminotransferase-like (Major domain)"/>
    <property type="match status" value="1"/>
</dbReference>
<dbReference type="Gene3D" id="3.90.1150.10">
    <property type="entry name" value="Aspartate Aminotransferase, domain 1"/>
    <property type="match status" value="1"/>
</dbReference>
<dbReference type="NCBIfam" id="TIGR01141">
    <property type="entry name" value="hisC"/>
    <property type="match status" value="1"/>
</dbReference>
<keyword evidence="6 7" id="KW-0368">Histidine biosynthesis</keyword>
<keyword evidence="3 7" id="KW-0032">Aminotransferase</keyword>
<name>A0A0R1MFW8_9LACO</name>
<comment type="similarity">
    <text evidence="7">Belongs to the class-II pyridoxal-phosphate-dependent aminotransferase family. Histidinol-phosphate aminotransferase subfamily.</text>
</comment>
<dbReference type="HAMAP" id="MF_01023">
    <property type="entry name" value="HisC_aminotrans_2"/>
    <property type="match status" value="1"/>
</dbReference>
<proteinExistence type="inferred from homology"/>
<dbReference type="InterPro" id="IPR015421">
    <property type="entry name" value="PyrdxlP-dep_Trfase_major"/>
</dbReference>
<accession>A0A0R1MFW8</accession>
<dbReference type="InterPro" id="IPR004839">
    <property type="entry name" value="Aminotransferase_I/II_large"/>
</dbReference>
<dbReference type="InterPro" id="IPR005861">
    <property type="entry name" value="HisP_aminotrans"/>
</dbReference>
<keyword evidence="5 7" id="KW-0663">Pyridoxal phosphate</keyword>
<dbReference type="Pfam" id="PF00155">
    <property type="entry name" value="Aminotran_1_2"/>
    <property type="match status" value="1"/>
</dbReference>
<dbReference type="InterPro" id="IPR015424">
    <property type="entry name" value="PyrdxlP-dep_Trfase"/>
</dbReference>
<dbReference type="InterPro" id="IPR015422">
    <property type="entry name" value="PyrdxlP-dep_Trfase_small"/>
</dbReference>
<dbReference type="STRING" id="1423777.FD46_GL000129"/>
<dbReference type="GO" id="GO:0000105">
    <property type="term" value="P:L-histidine biosynthetic process"/>
    <property type="evidence" value="ECO:0007669"/>
    <property type="project" value="UniProtKB-UniRule"/>
</dbReference>
<evidence type="ECO:0000256" key="1">
    <source>
        <dbReference type="ARBA" id="ARBA00001933"/>
    </source>
</evidence>
<keyword evidence="4 7" id="KW-0808">Transferase</keyword>